<dbReference type="Gene3D" id="3.40.50.300">
    <property type="entry name" value="P-loop containing nucleotide triphosphate hydrolases"/>
    <property type="match status" value="1"/>
</dbReference>
<feature type="non-terminal residue" evidence="1">
    <location>
        <position position="1"/>
    </location>
</feature>
<feature type="non-terminal residue" evidence="1">
    <location>
        <position position="85"/>
    </location>
</feature>
<comment type="caution">
    <text evidence="1">The sequence shown here is derived from an EMBL/GenBank/DDBJ whole genome shotgun (WGS) entry which is preliminary data.</text>
</comment>
<sequence>FQLRACLATHNRHDSLINAGTGSGKTLPIALNLLLNNPTEANISLTISLLKRLQITQENDFNTKYHIPTIAINEETPCDNIYWNV</sequence>
<reference evidence="1" key="1">
    <citation type="submission" date="2020-11" db="EMBL/GenBank/DDBJ databases">
        <authorList>
            <consortium name="DOE Joint Genome Institute"/>
            <person name="Ahrendt S."/>
            <person name="Riley R."/>
            <person name="Andreopoulos W."/>
            <person name="Labutti K."/>
            <person name="Pangilinan J."/>
            <person name="Ruiz-Duenas F.J."/>
            <person name="Barrasa J.M."/>
            <person name="Sanchez-Garcia M."/>
            <person name="Camarero S."/>
            <person name="Miyauchi S."/>
            <person name="Serrano A."/>
            <person name="Linde D."/>
            <person name="Babiker R."/>
            <person name="Drula E."/>
            <person name="Ayuso-Fernandez I."/>
            <person name="Pacheco R."/>
            <person name="Padilla G."/>
            <person name="Ferreira P."/>
            <person name="Barriuso J."/>
            <person name="Kellner H."/>
            <person name="Castanera R."/>
            <person name="Alfaro M."/>
            <person name="Ramirez L."/>
            <person name="Pisabarro A.G."/>
            <person name="Kuo A."/>
            <person name="Tritt A."/>
            <person name="Lipzen A."/>
            <person name="He G."/>
            <person name="Yan M."/>
            <person name="Ng V."/>
            <person name="Cullen D."/>
            <person name="Martin F."/>
            <person name="Rosso M.-N."/>
            <person name="Henrissat B."/>
            <person name="Hibbett D."/>
            <person name="Martinez A.T."/>
            <person name="Grigoriev I.V."/>
        </authorList>
    </citation>
    <scope>NUCLEOTIDE SEQUENCE</scope>
    <source>
        <strain evidence="1">CBS 247.69</strain>
    </source>
</reference>
<dbReference type="Proteomes" id="UP000807353">
    <property type="component" value="Unassembled WGS sequence"/>
</dbReference>
<dbReference type="AlphaFoldDB" id="A0A9P5Y705"/>
<dbReference type="SUPFAM" id="SSF52540">
    <property type="entry name" value="P-loop containing nucleoside triphosphate hydrolases"/>
    <property type="match status" value="1"/>
</dbReference>
<dbReference type="OrthoDB" id="10261556at2759"/>
<dbReference type="EMBL" id="MU150262">
    <property type="protein sequence ID" value="KAF9463438.1"/>
    <property type="molecule type" value="Genomic_DNA"/>
</dbReference>
<evidence type="ECO:0008006" key="3">
    <source>
        <dbReference type="Google" id="ProtNLM"/>
    </source>
</evidence>
<dbReference type="InterPro" id="IPR027417">
    <property type="entry name" value="P-loop_NTPase"/>
</dbReference>
<keyword evidence="2" id="KW-1185">Reference proteome</keyword>
<proteinExistence type="predicted"/>
<protein>
    <recommendedName>
        <fullName evidence="3">DEAD/DEAH box helicase domain-containing protein</fullName>
    </recommendedName>
</protein>
<gene>
    <name evidence="1" type="ORF">BDZ94DRAFT_1124584</name>
</gene>
<name>A0A9P5Y705_9AGAR</name>
<organism evidence="1 2">
    <name type="scientific">Collybia nuda</name>
    <dbReference type="NCBI Taxonomy" id="64659"/>
    <lineage>
        <taxon>Eukaryota</taxon>
        <taxon>Fungi</taxon>
        <taxon>Dikarya</taxon>
        <taxon>Basidiomycota</taxon>
        <taxon>Agaricomycotina</taxon>
        <taxon>Agaricomycetes</taxon>
        <taxon>Agaricomycetidae</taxon>
        <taxon>Agaricales</taxon>
        <taxon>Tricholomatineae</taxon>
        <taxon>Clitocybaceae</taxon>
        <taxon>Collybia</taxon>
    </lineage>
</organism>
<evidence type="ECO:0000313" key="1">
    <source>
        <dbReference type="EMBL" id="KAF9463438.1"/>
    </source>
</evidence>
<accession>A0A9P5Y705</accession>
<evidence type="ECO:0000313" key="2">
    <source>
        <dbReference type="Proteomes" id="UP000807353"/>
    </source>
</evidence>